<proteinExistence type="inferred from homology"/>
<evidence type="ECO:0000256" key="4">
    <source>
        <dbReference type="ARBA" id="ARBA00022884"/>
    </source>
</evidence>
<evidence type="ECO:0000313" key="18">
    <source>
        <dbReference type="Proteomes" id="UP000000559"/>
    </source>
</evidence>
<evidence type="ECO:0000256" key="12">
    <source>
        <dbReference type="ARBA" id="ARBA00082324"/>
    </source>
</evidence>
<dbReference type="CGD" id="CAL0000199196">
    <property type="gene designation" value="orf19.12176"/>
</dbReference>
<dbReference type="GO" id="GO:0004810">
    <property type="term" value="F:CCA tRNA nucleotidyltransferase activity"/>
    <property type="evidence" value="ECO:0007669"/>
    <property type="project" value="UniProtKB-EC"/>
</dbReference>
<evidence type="ECO:0000256" key="13">
    <source>
        <dbReference type="RuleBase" id="RU003953"/>
    </source>
</evidence>
<evidence type="ECO:0000256" key="2">
    <source>
        <dbReference type="ARBA" id="ARBA00022679"/>
    </source>
</evidence>
<dbReference type="FunFam" id="3.30.460.10:FF:000019">
    <property type="entry name" value="tRNA nucleotidyltransferase cca2"/>
    <property type="match status" value="1"/>
</dbReference>
<dbReference type="GO" id="GO:0003723">
    <property type="term" value="F:RNA binding"/>
    <property type="evidence" value="ECO:0007669"/>
    <property type="project" value="UniProtKB-KW"/>
</dbReference>
<evidence type="ECO:0000256" key="7">
    <source>
        <dbReference type="ARBA" id="ARBA00066885"/>
    </source>
</evidence>
<dbReference type="SUPFAM" id="SSF81301">
    <property type="entry name" value="Nucleotidyltransferase"/>
    <property type="match status" value="1"/>
</dbReference>
<dbReference type="Gene3D" id="1.10.3090.10">
    <property type="entry name" value="cca-adding enzyme, domain 2"/>
    <property type="match status" value="1"/>
</dbReference>
<dbReference type="GO" id="GO:0000166">
    <property type="term" value="F:nucleotide binding"/>
    <property type="evidence" value="ECO:0007669"/>
    <property type="project" value="UniProtKB-KW"/>
</dbReference>
<dbReference type="EC" id="2.7.7.72" evidence="7"/>
<evidence type="ECO:0000256" key="6">
    <source>
        <dbReference type="ARBA" id="ARBA00056517"/>
    </source>
</evidence>
<dbReference type="SUPFAM" id="SSF81891">
    <property type="entry name" value="Poly A polymerase C-terminal region-like"/>
    <property type="match status" value="1"/>
</dbReference>
<protein>
    <recommendedName>
        <fullName evidence="8">CCA tRNA nucleotidyltransferase, mitochondrial</fullName>
        <ecNumber evidence="7">2.7.7.72</ecNumber>
    </recommendedName>
    <alternativeName>
        <fullName evidence="10">CCA-adding enzyme</fullName>
    </alternativeName>
    <alternativeName>
        <fullName evidence="9">tRNA CCA-pyrophosphorylase</fullName>
    </alternativeName>
    <alternativeName>
        <fullName evidence="11">tRNA adenylyltransferase</fullName>
    </alternativeName>
    <alternativeName>
        <fullName evidence="12">tRNA nucleotidyltransferase</fullName>
    </alternativeName>
</protein>
<dbReference type="KEGG" id="cal:CAALFM_C400880WA"/>
<dbReference type="InterPro" id="IPR032828">
    <property type="entry name" value="PolyA_RNA-bd"/>
</dbReference>
<organism evidence="17 18">
    <name type="scientific">Candida albicans (strain SC5314 / ATCC MYA-2876)</name>
    <name type="common">Yeast</name>
    <dbReference type="NCBI Taxonomy" id="237561"/>
    <lineage>
        <taxon>Eukaryota</taxon>
        <taxon>Fungi</taxon>
        <taxon>Dikarya</taxon>
        <taxon>Ascomycota</taxon>
        <taxon>Saccharomycotina</taxon>
        <taxon>Pichiomycetes</taxon>
        <taxon>Debaryomycetaceae</taxon>
        <taxon>Candida/Lodderomyces clade</taxon>
        <taxon>Candida</taxon>
    </lineage>
</organism>
<comment type="similarity">
    <text evidence="1 13">Belongs to the tRNA nucleotidyltransferase/poly(A) polymerase family.</text>
</comment>
<keyword evidence="2 13" id="KW-0808">Transferase</keyword>
<evidence type="ECO:0000256" key="3">
    <source>
        <dbReference type="ARBA" id="ARBA00022741"/>
    </source>
</evidence>
<dbReference type="InParanoid" id="A0A1D8PL79"/>
<dbReference type="GO" id="GO:0052927">
    <property type="term" value="F:CC tRNA cytidylyltransferase activity"/>
    <property type="evidence" value="ECO:0000318"/>
    <property type="project" value="GO_Central"/>
</dbReference>
<keyword evidence="3" id="KW-0547">Nucleotide-binding</keyword>
<dbReference type="EMBL" id="CP017626">
    <property type="protein sequence ID" value="AOW28879.1"/>
    <property type="molecule type" value="Genomic_DNA"/>
</dbReference>
<dbReference type="InterPro" id="IPR043519">
    <property type="entry name" value="NT_sf"/>
</dbReference>
<evidence type="ECO:0000256" key="8">
    <source>
        <dbReference type="ARBA" id="ARBA00072969"/>
    </source>
</evidence>
<dbReference type="FunFam" id="1.10.3090.10:FF:000024">
    <property type="entry name" value="tRNA nucleotidyltransferase, mitochondrial, putative"/>
    <property type="match status" value="1"/>
</dbReference>
<dbReference type="CDD" id="cd05398">
    <property type="entry name" value="NT_ClassII-CCAase"/>
    <property type="match status" value="1"/>
</dbReference>
<accession>A0A1D8PL79</accession>
<evidence type="ECO:0000256" key="5">
    <source>
        <dbReference type="ARBA" id="ARBA00050431"/>
    </source>
</evidence>
<feature type="domain" description="tRNA nucleotidyltransferase/poly(A) polymerase RNA and SrmB- binding" evidence="15">
    <location>
        <begin position="206"/>
        <end position="272"/>
    </location>
</feature>
<evidence type="ECO:0000313" key="17">
    <source>
        <dbReference type="EMBL" id="AOW28879.1"/>
    </source>
</evidence>
<dbReference type="OrthoDB" id="445712at2759"/>
<name>A0A1D8PL79_CANAL</name>
<dbReference type="GO" id="GO:0052929">
    <property type="term" value="F:ATP:3'-cytidine-cytidine-tRNA adenylyltransferase activity"/>
    <property type="evidence" value="ECO:0000318"/>
    <property type="project" value="GO_Central"/>
</dbReference>
<dbReference type="GO" id="GO:0005759">
    <property type="term" value="C:mitochondrial matrix"/>
    <property type="evidence" value="ECO:0007669"/>
    <property type="project" value="EnsemblFungi"/>
</dbReference>
<dbReference type="PANTHER" id="PTHR13734">
    <property type="entry name" value="TRNA-NUCLEOTIDYLTRANSFERASE"/>
    <property type="match status" value="1"/>
</dbReference>
<dbReference type="AlphaFoldDB" id="A0A1D8PL79"/>
<dbReference type="GeneID" id="3635681"/>
<dbReference type="InterPro" id="IPR002646">
    <property type="entry name" value="PolA_pol_head_dom"/>
</dbReference>
<evidence type="ECO:0000259" key="15">
    <source>
        <dbReference type="Pfam" id="PF12627"/>
    </source>
</evidence>
<reference evidence="17 18" key="2">
    <citation type="journal article" date="2007" name="Genome Biol.">
        <title>Assembly of the Candida albicans genome into sixteen supercontigs aligned on the eight chromosomes.</title>
        <authorList>
            <person name="van het Hoog M."/>
            <person name="Rast T.J."/>
            <person name="Martchenko M."/>
            <person name="Grindle S."/>
            <person name="Dignard D."/>
            <person name="Hogues H."/>
            <person name="Cuomo C."/>
            <person name="Berriman M."/>
            <person name="Scherer S."/>
            <person name="Magee B.B."/>
            <person name="Whiteway M."/>
            <person name="Chibana H."/>
            <person name="Nantel A."/>
            <person name="Magee P.T."/>
        </authorList>
    </citation>
    <scope>GENOME REANNOTATION</scope>
    <source>
        <strain evidence="18">SC5314 / ATCC MYA-2876</strain>
    </source>
</reference>
<keyword evidence="4 13" id="KW-0694">RNA-binding</keyword>
<dbReference type="Pfam" id="PF12627">
    <property type="entry name" value="PolyA_pol_RNAbd"/>
    <property type="match status" value="1"/>
</dbReference>
<comment type="function">
    <text evidence="6">Nucleotidyltransferase that catalyzes the addition and repair of the essential 3'-terminal CCA sequence in tRNAs, which is necessary for the attachment of amino acids to the 3' terminus of tRNA molecules, using CTP and ATP as substrates. tRNA 3'-terminal CCA addition is required both for tRNA processing and repair. Also involved in tRNA surveillance by mediating tandem CCA addition to generate a CCACCA at the 3' terminus of unstable tRNAs. While stable tRNAs receive only 3'-terminal CCA, unstable tRNAs are marked with CCACCA and rapidly degraded. The structural flexibility of RNA controls the choice between CCA versus CCACCA addition: following the first CCA addition cycle, nucleotide-binding to the active site triggers a clockwise screw motion, producing torque on the RNA. This ejects stable RNAs, whereas unstable RNAs are refolded while bound to the enzyme and subjected to a second CCA catalytic cycle.</text>
</comment>
<dbReference type="Gene3D" id="3.30.460.10">
    <property type="entry name" value="Beta Polymerase, domain 2"/>
    <property type="match status" value="1"/>
</dbReference>
<reference evidence="17 18" key="3">
    <citation type="journal article" date="2013" name="Genome Biol.">
        <title>Assembly of a phased diploid Candida albicans genome facilitates allele-specific measurements and provides a simple model for repeat and indel structure.</title>
        <authorList>
            <person name="Muzzey D."/>
            <person name="Schwartz K."/>
            <person name="Weissman J.S."/>
            <person name="Sherlock G."/>
        </authorList>
    </citation>
    <scope>NUCLEOTIDE SEQUENCE [LARGE SCALE GENOMIC DNA]</scope>
    <source>
        <strain evidence="18">SC5314 / ATCC MYA-2876</strain>
    </source>
</reference>
<keyword evidence="18" id="KW-1185">Reference proteome</keyword>
<evidence type="ECO:0000256" key="1">
    <source>
        <dbReference type="ARBA" id="ARBA00007265"/>
    </source>
</evidence>
<dbReference type="GO" id="GO:0001680">
    <property type="term" value="P:tRNA 3'-terminal CCA addition"/>
    <property type="evidence" value="ECO:0000318"/>
    <property type="project" value="GO_Central"/>
</dbReference>
<evidence type="ECO:0000256" key="10">
    <source>
        <dbReference type="ARBA" id="ARBA00077436"/>
    </source>
</evidence>
<dbReference type="Pfam" id="PF01743">
    <property type="entry name" value="PolyA_pol"/>
    <property type="match status" value="1"/>
</dbReference>
<dbReference type="RefSeq" id="XP_722770.2">
    <property type="nucleotide sequence ID" value="XM_717677.2"/>
</dbReference>
<feature type="domain" description="Poly A polymerase head" evidence="14">
    <location>
        <begin position="39"/>
        <end position="178"/>
    </location>
</feature>
<gene>
    <name evidence="17" type="ordered locus">CAALFM_C400880WA</name>
    <name evidence="16" type="ordered locus">orf19.12176</name>
</gene>
<dbReference type="VEuPathDB" id="FungiDB:C4_00880W_A"/>
<dbReference type="STRING" id="237561.A0A1D8PL79"/>
<evidence type="ECO:0000256" key="11">
    <source>
        <dbReference type="ARBA" id="ARBA00080500"/>
    </source>
</evidence>
<comment type="catalytic activity">
    <reaction evidence="5">
        <text>a tRNA precursor + 2 CTP + ATP = a tRNA with a 3' CCA end + 3 diphosphate</text>
        <dbReference type="Rhea" id="RHEA:14433"/>
        <dbReference type="Rhea" id="RHEA-COMP:10465"/>
        <dbReference type="Rhea" id="RHEA-COMP:10468"/>
        <dbReference type="ChEBI" id="CHEBI:30616"/>
        <dbReference type="ChEBI" id="CHEBI:33019"/>
        <dbReference type="ChEBI" id="CHEBI:37563"/>
        <dbReference type="ChEBI" id="CHEBI:74896"/>
        <dbReference type="ChEBI" id="CHEBI:83071"/>
        <dbReference type="EC" id="2.7.7.72"/>
    </reaction>
</comment>
<sequence>MKRPVSNSIVLTTTEEKIRNVLVGYCDYYNKTNNDSLELRITGGWVRDKLLGNESHDIDIAVNHLTGEEFVNGLHDYLRQHEPELSMNHVHTIKMNPEKSKHLETCTTKLFGVDIDFVNLRSEEYTHDSRVPSIEFGTPEQDAVRRDATLNALFYNLNQGEIEDYTKRGLSDLQNGILKTPLAPIKTFLDDPLRIIRLIRFASKFNFVVESETLNAMKEEHNKSALSTKISKERIEIELRKILTSNNPGYGLQLINYVDLASSIFYVPELAKEFDNESLEEARSQLACHMEIASLIYPNFKQTINNSTEKFKNEFAALMTNDDYKNVFWLSVILHPYTNVKSCKPNRDIFNQYLRLGLTSKKSDIAKVSAINMNSAELSRFFSAPELVKRSDIGLYLRKFSEFASLNLIVNALLDCVRKVDQFTQLPKELPVPFPEVGEKILGDENINKVISEIVSRYENLFVQIENWDLTNVHLVKPLIDGTTLSKSLGMKPGPWLRPTIEEILVWQLDNPQSSVDECFEFVKSIIPKYK</sequence>
<dbReference type="PANTHER" id="PTHR13734:SF5">
    <property type="entry name" value="CCA TRNA NUCLEOTIDYLTRANSFERASE, MITOCHONDRIAL"/>
    <property type="match status" value="1"/>
</dbReference>
<dbReference type="eggNOG" id="KOG2159">
    <property type="taxonomic scope" value="Eukaryota"/>
</dbReference>
<dbReference type="Proteomes" id="UP000000559">
    <property type="component" value="Chromosome 4"/>
</dbReference>
<keyword evidence="17" id="KW-0548">Nucleotidyltransferase</keyword>
<evidence type="ECO:0000259" key="14">
    <source>
        <dbReference type="Pfam" id="PF01743"/>
    </source>
</evidence>
<evidence type="ECO:0000313" key="16">
    <source>
        <dbReference type="CGD" id="CAL0000199196"/>
    </source>
</evidence>
<dbReference type="FunCoup" id="A0A1D8PL79">
    <property type="interactions" value="136"/>
</dbReference>
<evidence type="ECO:0000256" key="9">
    <source>
        <dbReference type="ARBA" id="ARBA00076038"/>
    </source>
</evidence>
<reference evidence="17 18" key="1">
    <citation type="journal article" date="2004" name="Proc. Natl. Acad. Sci. U.S.A.">
        <title>The diploid genome sequence of Candida albicans.</title>
        <authorList>
            <person name="Jones T."/>
            <person name="Federspiel N.A."/>
            <person name="Chibana H."/>
            <person name="Dungan J."/>
            <person name="Kalman S."/>
            <person name="Magee B.B."/>
            <person name="Newport G."/>
            <person name="Thorstenson Y.R."/>
            <person name="Agabian N."/>
            <person name="Magee P.T."/>
            <person name="Davis R.W."/>
            <person name="Scherer S."/>
        </authorList>
    </citation>
    <scope>NUCLEOTIDE SEQUENCE [LARGE SCALE GENOMIC DNA]</scope>
    <source>
        <strain evidence="18">SC5314 / ATCC MYA-2876</strain>
    </source>
</reference>